<evidence type="ECO:0000256" key="2">
    <source>
        <dbReference type="SAM" id="Phobius"/>
    </source>
</evidence>
<name>A0A4P6EW91_9BACL</name>
<dbReference type="KEGG" id="pprt:ET464_08500"/>
<organism evidence="3 4">
    <name type="scientific">Paenibacillus protaetiae</name>
    <dbReference type="NCBI Taxonomy" id="2509456"/>
    <lineage>
        <taxon>Bacteria</taxon>
        <taxon>Bacillati</taxon>
        <taxon>Bacillota</taxon>
        <taxon>Bacilli</taxon>
        <taxon>Bacillales</taxon>
        <taxon>Paenibacillaceae</taxon>
        <taxon>Paenibacillus</taxon>
    </lineage>
</organism>
<evidence type="ECO:0008006" key="5">
    <source>
        <dbReference type="Google" id="ProtNLM"/>
    </source>
</evidence>
<feature type="compositionally biased region" description="Basic and acidic residues" evidence="1">
    <location>
        <begin position="153"/>
        <end position="166"/>
    </location>
</feature>
<dbReference type="OrthoDB" id="2615180at2"/>
<reference evidence="3 4" key="1">
    <citation type="submission" date="2019-01" db="EMBL/GenBank/DDBJ databases">
        <title>Genome sequencing of strain FW100M-2.</title>
        <authorList>
            <person name="Heo J."/>
            <person name="Kim S.-J."/>
            <person name="Kim J.-S."/>
            <person name="Hong S.-B."/>
            <person name="Kwon S.-W."/>
        </authorList>
    </citation>
    <scope>NUCLEOTIDE SEQUENCE [LARGE SCALE GENOMIC DNA]</scope>
    <source>
        <strain evidence="3 4">FW100M-2</strain>
    </source>
</reference>
<evidence type="ECO:0000256" key="1">
    <source>
        <dbReference type="SAM" id="MobiDB-lite"/>
    </source>
</evidence>
<sequence length="166" mass="18330">MTVMEWSAVIAAAAFVGLAAGLLIALRMLAVKMQAMLVLAGEAKQEVQQLAQQYARLVPPAEQALKSANRQLQSASRLFEAADQIGGAIEQSTRAVHRVSSVLSHQAAQHVERAAEKKQIGEAFEWMEIGMAAWQLWQSRRKTAEKNAGSEWQRTDEGHHKVERSE</sequence>
<evidence type="ECO:0000313" key="3">
    <source>
        <dbReference type="EMBL" id="QAY66443.1"/>
    </source>
</evidence>
<dbReference type="EMBL" id="CP035492">
    <property type="protein sequence ID" value="QAY66443.1"/>
    <property type="molecule type" value="Genomic_DNA"/>
</dbReference>
<keyword evidence="2" id="KW-1133">Transmembrane helix</keyword>
<gene>
    <name evidence="3" type="ORF">ET464_08500</name>
</gene>
<feature type="region of interest" description="Disordered" evidence="1">
    <location>
        <begin position="144"/>
        <end position="166"/>
    </location>
</feature>
<keyword evidence="2" id="KW-0812">Transmembrane</keyword>
<evidence type="ECO:0000313" key="4">
    <source>
        <dbReference type="Proteomes" id="UP000293568"/>
    </source>
</evidence>
<feature type="transmembrane region" description="Helical" evidence="2">
    <location>
        <begin position="6"/>
        <end position="26"/>
    </location>
</feature>
<dbReference type="AlphaFoldDB" id="A0A4P6EW91"/>
<dbReference type="RefSeq" id="WP_129440034.1">
    <property type="nucleotide sequence ID" value="NZ_CP035492.1"/>
</dbReference>
<keyword evidence="2" id="KW-0472">Membrane</keyword>
<protein>
    <recommendedName>
        <fullName evidence="5">DUF948 domain-containing protein</fullName>
    </recommendedName>
</protein>
<accession>A0A4P6EW91</accession>
<dbReference type="Proteomes" id="UP000293568">
    <property type="component" value="Chromosome"/>
</dbReference>
<proteinExistence type="predicted"/>
<keyword evidence="4" id="KW-1185">Reference proteome</keyword>